<name>A0AAC8VJP7_PISSA</name>
<evidence type="ECO:0000313" key="1">
    <source>
        <dbReference type="EMBL" id="ALB23712.1"/>
    </source>
</evidence>
<dbReference type="EMBL" id="CP012508">
    <property type="protein sequence ID" value="ALB23712.1"/>
    <property type="molecule type" value="Genomic_DNA"/>
</dbReference>
<dbReference type="AlphaFoldDB" id="A0AAC8VJP7"/>
<dbReference type="Proteomes" id="UP000029558">
    <property type="component" value="Chromosome"/>
</dbReference>
<proteinExistence type="predicted"/>
<protein>
    <submittedName>
        <fullName evidence="1">Uncharacterized protein</fullName>
    </submittedName>
</protein>
<organism evidence="1 2">
    <name type="scientific">Piscirickettsia salmonis</name>
    <dbReference type="NCBI Taxonomy" id="1238"/>
    <lineage>
        <taxon>Bacteria</taxon>
        <taxon>Pseudomonadati</taxon>
        <taxon>Pseudomonadota</taxon>
        <taxon>Gammaproteobacteria</taxon>
        <taxon>Thiotrichales</taxon>
        <taxon>Piscirickettsiaceae</taxon>
        <taxon>Piscirickettsia</taxon>
    </lineage>
</organism>
<sequence>MQNDEFEIICFSSACEGFILEGAGLCGLA</sequence>
<reference evidence="1 2" key="1">
    <citation type="journal article" date="2014" name="Genome Announc.">
        <title>Comparative Genome Analysis of Two Isolates of the Fish Pathogen Piscirickettsia salmonis from Different Hosts Reveals Major Differences in Virulence-Associated Secretion Systems.</title>
        <authorList>
            <person name="Bohle H."/>
            <person name="Henriquez P."/>
            <person name="Grothusen H."/>
            <person name="Navas E."/>
            <person name="Sandoval A."/>
            <person name="Bustamante F."/>
            <person name="Bustos P."/>
            <person name="Mancilla M."/>
        </authorList>
    </citation>
    <scope>NUCLEOTIDE SEQUENCE [LARGE SCALE GENOMIC DNA]</scope>
    <source>
        <strain evidence="2">B1-32597</strain>
    </source>
</reference>
<gene>
    <name evidence="1" type="ORF">KU39_2536</name>
</gene>
<accession>A0AAC8VJP7</accession>
<evidence type="ECO:0000313" key="2">
    <source>
        <dbReference type="Proteomes" id="UP000029558"/>
    </source>
</evidence>